<dbReference type="PANTHER" id="PTHR46211:SF14">
    <property type="entry name" value="GLYCEROPHOSPHODIESTER PHOSPHODIESTERASE"/>
    <property type="match status" value="1"/>
</dbReference>
<dbReference type="Pfam" id="PF03009">
    <property type="entry name" value="GDPD"/>
    <property type="match status" value="1"/>
</dbReference>
<dbReference type="PROSITE" id="PS51704">
    <property type="entry name" value="GP_PDE"/>
    <property type="match status" value="1"/>
</dbReference>
<reference evidence="2 3" key="1">
    <citation type="submission" date="2018-11" db="EMBL/GenBank/DDBJ databases">
        <title>Sequencing the genomes of 1000 actinobacteria strains.</title>
        <authorList>
            <person name="Klenk H.-P."/>
        </authorList>
    </citation>
    <scope>NUCLEOTIDE SEQUENCE [LARGE SCALE GENOMIC DNA]</scope>
    <source>
        <strain evidence="2 3">DSM 44254</strain>
    </source>
</reference>
<dbReference type="OrthoDB" id="384721at2"/>
<protein>
    <submittedName>
        <fullName evidence="2">Glycerophosphoryl diester phosphodiesterase</fullName>
    </submittedName>
</protein>
<dbReference type="InterPro" id="IPR030395">
    <property type="entry name" value="GP_PDE_dom"/>
</dbReference>
<name>A0A3N1DBQ2_9ACTN</name>
<dbReference type="InterPro" id="IPR017946">
    <property type="entry name" value="PLC-like_Pdiesterase_TIM-brl"/>
</dbReference>
<evidence type="ECO:0000259" key="1">
    <source>
        <dbReference type="PROSITE" id="PS51704"/>
    </source>
</evidence>
<sequence>MDRCVELQGHRGARGLRPENTLPAFAHALALGVDAVEFDVGFSADGVVVLHHDQTVSPLTTRDTGPAFPGDPQFPYVGRPIRTLRLDQLKTLDSGVRAADPADPYRRTALALPGTPLATLDEACALLAPAGSVRLCVELKTDPSWPDAEVAYFVSEVLAVLAAHGLLHRTRLLGFDWRFLKHTRRLEPSVARVALAEPPTLADPSWLAGADPRDPALSALAEGATIFSPQYTMLDEALFERAAGLGLPVTVWTVNTPEAMARYLGMGVAAIVTDYPDLLRVVMTAHGHAVPEPYRTVEAAAS</sequence>
<dbReference type="AlphaFoldDB" id="A0A3N1DBQ2"/>
<accession>A0A3N1DBQ2</accession>
<dbReference type="Proteomes" id="UP000272400">
    <property type="component" value="Unassembled WGS sequence"/>
</dbReference>
<gene>
    <name evidence="2" type="ORF">EDD29_8269</name>
</gene>
<dbReference type="SUPFAM" id="SSF51695">
    <property type="entry name" value="PLC-like phosphodiesterases"/>
    <property type="match status" value="1"/>
</dbReference>
<dbReference type="RefSeq" id="WP_123669476.1">
    <property type="nucleotide sequence ID" value="NZ_RJKE01000001.1"/>
</dbReference>
<dbReference type="EMBL" id="RJKE01000001">
    <property type="protein sequence ID" value="ROO90538.1"/>
    <property type="molecule type" value="Genomic_DNA"/>
</dbReference>
<keyword evidence="3" id="KW-1185">Reference proteome</keyword>
<dbReference type="PANTHER" id="PTHR46211">
    <property type="entry name" value="GLYCEROPHOSPHORYL DIESTER PHOSPHODIESTERASE"/>
    <property type="match status" value="1"/>
</dbReference>
<dbReference type="GO" id="GO:0008081">
    <property type="term" value="F:phosphoric diester hydrolase activity"/>
    <property type="evidence" value="ECO:0007669"/>
    <property type="project" value="InterPro"/>
</dbReference>
<proteinExistence type="predicted"/>
<organism evidence="2 3">
    <name type="scientific">Actinocorallia herbida</name>
    <dbReference type="NCBI Taxonomy" id="58109"/>
    <lineage>
        <taxon>Bacteria</taxon>
        <taxon>Bacillati</taxon>
        <taxon>Actinomycetota</taxon>
        <taxon>Actinomycetes</taxon>
        <taxon>Streptosporangiales</taxon>
        <taxon>Thermomonosporaceae</taxon>
        <taxon>Actinocorallia</taxon>
    </lineage>
</organism>
<evidence type="ECO:0000313" key="2">
    <source>
        <dbReference type="EMBL" id="ROO90538.1"/>
    </source>
</evidence>
<dbReference type="Gene3D" id="3.20.20.190">
    <property type="entry name" value="Phosphatidylinositol (PI) phosphodiesterase"/>
    <property type="match status" value="1"/>
</dbReference>
<feature type="domain" description="GP-PDE" evidence="1">
    <location>
        <begin position="5"/>
        <end position="283"/>
    </location>
</feature>
<evidence type="ECO:0000313" key="3">
    <source>
        <dbReference type="Proteomes" id="UP000272400"/>
    </source>
</evidence>
<dbReference type="GO" id="GO:0006629">
    <property type="term" value="P:lipid metabolic process"/>
    <property type="evidence" value="ECO:0007669"/>
    <property type="project" value="InterPro"/>
</dbReference>
<comment type="caution">
    <text evidence="2">The sequence shown here is derived from an EMBL/GenBank/DDBJ whole genome shotgun (WGS) entry which is preliminary data.</text>
</comment>